<proteinExistence type="predicted"/>
<dbReference type="KEGG" id="mmor:MMOR_36940"/>
<reference evidence="3 4" key="1">
    <citation type="journal article" date="2019" name="Emerg. Microbes Infect.">
        <title>Comprehensive subspecies identification of 175 nontuberculous mycobacteria species based on 7547 genomic profiles.</title>
        <authorList>
            <person name="Matsumoto Y."/>
            <person name="Kinjo T."/>
            <person name="Motooka D."/>
            <person name="Nabeya D."/>
            <person name="Jung N."/>
            <person name="Uechi K."/>
            <person name="Horii T."/>
            <person name="Iida T."/>
            <person name="Fujita J."/>
            <person name="Nakamura S."/>
        </authorList>
    </citation>
    <scope>NUCLEOTIDE SEQUENCE [LARGE SCALE GENOMIC DNA]</scope>
    <source>
        <strain evidence="3 4">JCM 6375</strain>
    </source>
</reference>
<evidence type="ECO:0000313" key="4">
    <source>
        <dbReference type="Proteomes" id="UP000466681"/>
    </source>
</evidence>
<keyword evidence="4" id="KW-1185">Reference proteome</keyword>
<name>A0AAD1HC77_9MYCO</name>
<feature type="signal peptide" evidence="2">
    <location>
        <begin position="1"/>
        <end position="37"/>
    </location>
</feature>
<dbReference type="Proteomes" id="UP000466681">
    <property type="component" value="Chromosome"/>
</dbReference>
<evidence type="ECO:0008006" key="5">
    <source>
        <dbReference type="Google" id="ProtNLM"/>
    </source>
</evidence>
<evidence type="ECO:0000256" key="2">
    <source>
        <dbReference type="SAM" id="SignalP"/>
    </source>
</evidence>
<evidence type="ECO:0000313" key="3">
    <source>
        <dbReference type="EMBL" id="BBX02758.1"/>
    </source>
</evidence>
<dbReference type="AlphaFoldDB" id="A0AAD1HC77"/>
<sequence length="79" mass="8149">MTNTTITHRIARYIALPIMSAGIVGGAALGMAGMANAATTTPSGPGYSYAPSVKAPAGGQLHHHHGVNHVETVEPLYQR</sequence>
<evidence type="ECO:0000256" key="1">
    <source>
        <dbReference type="SAM" id="MobiDB-lite"/>
    </source>
</evidence>
<organism evidence="3 4">
    <name type="scientific">Mycolicibacterium moriokaense</name>
    <dbReference type="NCBI Taxonomy" id="39691"/>
    <lineage>
        <taxon>Bacteria</taxon>
        <taxon>Bacillati</taxon>
        <taxon>Actinomycetota</taxon>
        <taxon>Actinomycetes</taxon>
        <taxon>Mycobacteriales</taxon>
        <taxon>Mycobacteriaceae</taxon>
        <taxon>Mycolicibacterium</taxon>
    </lineage>
</organism>
<protein>
    <recommendedName>
        <fullName evidence="5">DUF2613 domain-containing protein</fullName>
    </recommendedName>
</protein>
<dbReference type="EMBL" id="AP022560">
    <property type="protein sequence ID" value="BBX02758.1"/>
    <property type="molecule type" value="Genomic_DNA"/>
</dbReference>
<feature type="region of interest" description="Disordered" evidence="1">
    <location>
        <begin position="58"/>
        <end position="79"/>
    </location>
</feature>
<keyword evidence="2" id="KW-0732">Signal</keyword>
<feature type="chain" id="PRO_5041963175" description="DUF2613 domain-containing protein" evidence="2">
    <location>
        <begin position="38"/>
        <end position="79"/>
    </location>
</feature>
<accession>A0AAD1HC77</accession>
<gene>
    <name evidence="3" type="ORF">MMOR_36940</name>
</gene>
<dbReference type="RefSeq" id="WP_083149535.1">
    <property type="nucleotide sequence ID" value="NZ_AP022560.1"/>
</dbReference>